<dbReference type="Proteomes" id="UP001234989">
    <property type="component" value="Chromosome 4"/>
</dbReference>
<keyword evidence="3" id="KW-1185">Reference proteome</keyword>
<sequence>VSHSHKSRSRAVLPDEKEDNEANWNPPLSAATTSVVAGLTYEEYEKAIRHNLQKKQKSQRASSNPDQAPEAGRMRI</sequence>
<feature type="region of interest" description="Disordered" evidence="1">
    <location>
        <begin position="1"/>
        <end position="28"/>
    </location>
</feature>
<proteinExistence type="predicted"/>
<protein>
    <submittedName>
        <fullName evidence="2">Uncharacterized protein</fullName>
    </submittedName>
</protein>
<accession>A0AAF0QJP2</accession>
<organism evidence="2 3">
    <name type="scientific">Solanum verrucosum</name>
    <dbReference type="NCBI Taxonomy" id="315347"/>
    <lineage>
        <taxon>Eukaryota</taxon>
        <taxon>Viridiplantae</taxon>
        <taxon>Streptophyta</taxon>
        <taxon>Embryophyta</taxon>
        <taxon>Tracheophyta</taxon>
        <taxon>Spermatophyta</taxon>
        <taxon>Magnoliopsida</taxon>
        <taxon>eudicotyledons</taxon>
        <taxon>Gunneridae</taxon>
        <taxon>Pentapetalae</taxon>
        <taxon>asterids</taxon>
        <taxon>lamiids</taxon>
        <taxon>Solanales</taxon>
        <taxon>Solanaceae</taxon>
        <taxon>Solanoideae</taxon>
        <taxon>Solaneae</taxon>
        <taxon>Solanum</taxon>
    </lineage>
</organism>
<evidence type="ECO:0000313" key="2">
    <source>
        <dbReference type="EMBL" id="WMV24511.1"/>
    </source>
</evidence>
<reference evidence="2" key="1">
    <citation type="submission" date="2023-08" db="EMBL/GenBank/DDBJ databases">
        <title>A de novo genome assembly of Solanum verrucosum Schlechtendal, a Mexican diploid species geographically isolated from the other diploid A-genome species in potato relatives.</title>
        <authorList>
            <person name="Hosaka K."/>
        </authorList>
    </citation>
    <scope>NUCLEOTIDE SEQUENCE</scope>
    <source>
        <tissue evidence="2">Young leaves</tissue>
    </source>
</reference>
<evidence type="ECO:0000256" key="1">
    <source>
        <dbReference type="SAM" id="MobiDB-lite"/>
    </source>
</evidence>
<evidence type="ECO:0000313" key="3">
    <source>
        <dbReference type="Proteomes" id="UP001234989"/>
    </source>
</evidence>
<dbReference type="EMBL" id="CP133615">
    <property type="protein sequence ID" value="WMV24511.1"/>
    <property type="molecule type" value="Genomic_DNA"/>
</dbReference>
<name>A0AAF0QJP2_SOLVR</name>
<gene>
    <name evidence="2" type="ORF">MTR67_017896</name>
</gene>
<feature type="region of interest" description="Disordered" evidence="1">
    <location>
        <begin position="50"/>
        <end position="76"/>
    </location>
</feature>
<dbReference type="AlphaFoldDB" id="A0AAF0QJP2"/>
<feature type="non-terminal residue" evidence="2">
    <location>
        <position position="1"/>
    </location>
</feature>